<protein>
    <recommendedName>
        <fullName evidence="2">Tlde1 domain-containing protein</fullName>
    </recommendedName>
</protein>
<reference evidence="3" key="1">
    <citation type="journal article" date="2021" name="Front. Microbiol.">
        <title>Comprehensive Comparative Genomics and Phenotyping of Methylobacterium Species.</title>
        <authorList>
            <person name="Alessa O."/>
            <person name="Ogura Y."/>
            <person name="Fujitani Y."/>
            <person name="Takami H."/>
            <person name="Hayashi T."/>
            <person name="Sahin N."/>
            <person name="Tani A."/>
        </authorList>
    </citation>
    <scope>NUCLEOTIDE SEQUENCE</scope>
    <source>
        <strain evidence="3">DSM 23632</strain>
    </source>
</reference>
<name>A0ABQ4U2Q8_9HYPH</name>
<reference evidence="3" key="2">
    <citation type="submission" date="2021-08" db="EMBL/GenBank/DDBJ databases">
        <authorList>
            <person name="Tani A."/>
            <person name="Ola A."/>
            <person name="Ogura Y."/>
            <person name="Katsura K."/>
            <person name="Hayashi T."/>
        </authorList>
    </citation>
    <scope>NUCLEOTIDE SEQUENCE</scope>
    <source>
        <strain evidence="3">DSM 23632</strain>
    </source>
</reference>
<feature type="region of interest" description="Disordered" evidence="1">
    <location>
        <begin position="120"/>
        <end position="171"/>
    </location>
</feature>
<proteinExistence type="predicted"/>
<comment type="caution">
    <text evidence="3">The sequence shown here is derived from an EMBL/GenBank/DDBJ whole genome shotgun (WGS) entry which is preliminary data.</text>
</comment>
<dbReference type="InterPro" id="IPR021225">
    <property type="entry name" value="Tlde1_dom"/>
</dbReference>
<dbReference type="Pfam" id="PF10908">
    <property type="entry name" value="Tlde1_dom"/>
    <property type="match status" value="1"/>
</dbReference>
<dbReference type="Proteomes" id="UP001055057">
    <property type="component" value="Unassembled WGS sequence"/>
</dbReference>
<organism evidence="3 4">
    <name type="scientific">Methylobacterium trifolii</name>
    <dbReference type="NCBI Taxonomy" id="1003092"/>
    <lineage>
        <taxon>Bacteria</taxon>
        <taxon>Pseudomonadati</taxon>
        <taxon>Pseudomonadota</taxon>
        <taxon>Alphaproteobacteria</taxon>
        <taxon>Hyphomicrobiales</taxon>
        <taxon>Methylobacteriaceae</taxon>
        <taxon>Methylobacterium</taxon>
    </lineage>
</organism>
<accession>A0ABQ4U2Q8</accession>
<evidence type="ECO:0000259" key="2">
    <source>
        <dbReference type="Pfam" id="PF10908"/>
    </source>
</evidence>
<feature type="domain" description="Tlde1" evidence="2">
    <location>
        <begin position="239"/>
        <end position="342"/>
    </location>
</feature>
<feature type="compositionally biased region" description="Basic and acidic residues" evidence="1">
    <location>
        <begin position="145"/>
        <end position="156"/>
    </location>
</feature>
<gene>
    <name evidence="3" type="ORF">MPOCJGCO_2502</name>
</gene>
<evidence type="ECO:0000256" key="1">
    <source>
        <dbReference type="SAM" id="MobiDB-lite"/>
    </source>
</evidence>
<dbReference type="EMBL" id="BPRB01000129">
    <property type="protein sequence ID" value="GJE60390.1"/>
    <property type="molecule type" value="Genomic_DNA"/>
</dbReference>
<keyword evidence="4" id="KW-1185">Reference proteome</keyword>
<sequence>MVQAPLSQAAPATRTPRLAGRLPPAVALAALLGLGALGGLSLLRVPPPVAAAVTEEAPAPVTEAAMAAPPAPDDAVPVSAPPLGPDALRLWQSALFGSVPQWSSERPEAVAELSTPLALQESAPAPESAPPRLVQTVPLPVPRPPEFRQRRPERQAARRPAVAPPPAPKQEERSFLEALFGIERTPAPAPALSYAALERNPVEALPRQRLVPAPNPEAGGGIAIYDISARTVRLPSGEVLEAHSGLGETMDDPRYVHVRMRGATPPGTYDLVERENLFHGVRAIRLNPVGGPAAVYGRAGLLAHTYMLGPSGASNGCVSFKDYEKFLNAFLRGEVQRLVVVNGRGLDLLPSIANQGPAAPVRAARIGGPV</sequence>
<evidence type="ECO:0000313" key="3">
    <source>
        <dbReference type="EMBL" id="GJE60390.1"/>
    </source>
</evidence>
<evidence type="ECO:0000313" key="4">
    <source>
        <dbReference type="Proteomes" id="UP001055057"/>
    </source>
</evidence>